<proteinExistence type="predicted"/>
<dbReference type="Proteomes" id="UP001189429">
    <property type="component" value="Unassembled WGS sequence"/>
</dbReference>
<accession>A0ABN9Y3B0</accession>
<protein>
    <submittedName>
        <fullName evidence="2">Uncharacterized protein</fullName>
    </submittedName>
</protein>
<organism evidence="2 3">
    <name type="scientific">Prorocentrum cordatum</name>
    <dbReference type="NCBI Taxonomy" id="2364126"/>
    <lineage>
        <taxon>Eukaryota</taxon>
        <taxon>Sar</taxon>
        <taxon>Alveolata</taxon>
        <taxon>Dinophyceae</taxon>
        <taxon>Prorocentrales</taxon>
        <taxon>Prorocentraceae</taxon>
        <taxon>Prorocentrum</taxon>
    </lineage>
</organism>
<evidence type="ECO:0000313" key="3">
    <source>
        <dbReference type="Proteomes" id="UP001189429"/>
    </source>
</evidence>
<evidence type="ECO:0000313" key="2">
    <source>
        <dbReference type="EMBL" id="CAK0905841.1"/>
    </source>
</evidence>
<gene>
    <name evidence="2" type="ORF">PCOR1329_LOCUS81398</name>
</gene>
<reference evidence="2" key="1">
    <citation type="submission" date="2023-10" db="EMBL/GenBank/DDBJ databases">
        <authorList>
            <person name="Chen Y."/>
            <person name="Shah S."/>
            <person name="Dougan E. K."/>
            <person name="Thang M."/>
            <person name="Chan C."/>
        </authorList>
    </citation>
    <scope>NUCLEOTIDE SEQUENCE [LARGE SCALE GENOMIC DNA]</scope>
</reference>
<evidence type="ECO:0000256" key="1">
    <source>
        <dbReference type="SAM" id="Coils"/>
    </source>
</evidence>
<keyword evidence="3" id="KW-1185">Reference proteome</keyword>
<sequence length="598" mass="65813">DATGDDDSKMGEVMEQAPELFTMYATMQNTKLDRLLTKMDDMNDKIDAVKAKTMELDEKVIDLEVELGNVKLDIEDMATQDSMSDVMRRTAAKKSEEALERTVVVGGFERDSLGTEITDGIKAGCGDSDGNVEGSEEIFVQGRQSSIGFVRFKDAQGKKDFLTNLKNKWDVTVNVWRLWANDDKDEPTRLKEKPVAKMVKVLEVAVDGISDLKLGFTEAYRDLLAHEQELEHVSVAERVGELKRARQDMPGMVYKQRQTLRIAVDVDFAAQKCSISSRKGAIALSSFTAAFPSLSRDYTRGALMAVGSPPRDNKRWIKIGSSVFENIARMSSGVYALFRAVSGGGVQASAEKNARALLYLWRCRGTHIARNSPQSANSHELQAALYTDNFYNNIPKRLKAWFPLIGALPPARSFDEAFLAALPVPTTAAPSQTPAAEQSRAYMNERAEAWAARWIPSVYSNPSYDDYRDCIIARLGLDGEPSDDDAIPRAIAGLAVAFKTYNFHRVQHGVNIGSASINEVPFHLTIKRIVGLPSLCFSQVSAAATIAAEAGSISKHGSANLIKSMCAFDRRLKLPLAATTDAFMEQFPDRRLATGVAQ</sequence>
<feature type="coiled-coil region" evidence="1">
    <location>
        <begin position="32"/>
        <end position="59"/>
    </location>
</feature>
<keyword evidence="1" id="KW-0175">Coiled coil</keyword>
<feature type="non-terminal residue" evidence="2">
    <location>
        <position position="1"/>
    </location>
</feature>
<comment type="caution">
    <text evidence="2">The sequence shown here is derived from an EMBL/GenBank/DDBJ whole genome shotgun (WGS) entry which is preliminary data.</text>
</comment>
<dbReference type="EMBL" id="CAUYUJ010021614">
    <property type="protein sequence ID" value="CAK0905841.1"/>
    <property type="molecule type" value="Genomic_DNA"/>
</dbReference>
<feature type="non-terminal residue" evidence="2">
    <location>
        <position position="598"/>
    </location>
</feature>
<name>A0ABN9Y3B0_9DINO</name>